<name>A0A1J0RCP5_9TRYP</name>
<feature type="signal peptide" evidence="2">
    <location>
        <begin position="1"/>
        <end position="21"/>
    </location>
</feature>
<evidence type="ECO:0000313" key="3">
    <source>
        <dbReference type="EMBL" id="APD75550.1"/>
    </source>
</evidence>
<dbReference type="SUPFAM" id="SSF58087">
    <property type="entry name" value="Variant surface glycoprotein (N-terminal domain)"/>
    <property type="match status" value="1"/>
</dbReference>
<dbReference type="EMBL" id="KX701594">
    <property type="protein sequence ID" value="APD75550.1"/>
    <property type="molecule type" value="Genomic_DNA"/>
</dbReference>
<dbReference type="AlphaFoldDB" id="A0A1J0RCP5"/>
<protein>
    <submittedName>
        <fullName evidence="3">Variant surface glycoprotein 1125.5473</fullName>
    </submittedName>
</protein>
<evidence type="ECO:0000256" key="2">
    <source>
        <dbReference type="SAM" id="SignalP"/>
    </source>
</evidence>
<keyword evidence="2" id="KW-0732">Signal</keyword>
<dbReference type="Gene3D" id="3.90.150.10">
    <property type="entry name" value="Variant Surface Glycoprotein, subunit A domain 1"/>
    <property type="match status" value="1"/>
</dbReference>
<proteinExistence type="predicted"/>
<evidence type="ECO:0000256" key="1">
    <source>
        <dbReference type="SAM" id="MobiDB-lite"/>
    </source>
</evidence>
<feature type="chain" id="PRO_5012949765" evidence="2">
    <location>
        <begin position="22"/>
        <end position="301"/>
    </location>
</feature>
<sequence>MFVTVTLAVMLLIEGWRLTQSARQSKGNTAMQGGLTTRLSTQNSVKKSRTNQKIQASASNSAYLARQAAAATEDTNTSLVLMAAALAADKCAESAAAAYSNFLSTAAPALINAPKAAEKISKLANLLRKAAKGSTSAATAAASIEALQRPPEYDGQPSDIVEIDTTVITDYGYAQIGGTAAHDGGSAASKCGFLISGEAATKLWTTTNPSGVNVMAVFLKLTARDNQGAEAAAMPKPDSGAVNRRFNDRRDTPKNIYNDIQTLREFSLPDSGQTVGDAVAKAIYKKATQTLLTQVLATQEP</sequence>
<feature type="region of interest" description="Disordered" evidence="1">
    <location>
        <begin position="231"/>
        <end position="250"/>
    </location>
</feature>
<organism evidence="3">
    <name type="scientific">Trypanosoma brucei</name>
    <dbReference type="NCBI Taxonomy" id="5691"/>
    <lineage>
        <taxon>Eukaryota</taxon>
        <taxon>Discoba</taxon>
        <taxon>Euglenozoa</taxon>
        <taxon>Kinetoplastea</taxon>
        <taxon>Metakinetoplastina</taxon>
        <taxon>Trypanosomatida</taxon>
        <taxon>Trypanosomatidae</taxon>
        <taxon>Trypanosoma</taxon>
    </lineage>
</organism>
<reference evidence="3" key="1">
    <citation type="submission" date="2016-08" db="EMBL/GenBank/DDBJ databases">
        <title>VSG repertoire of Trypanosoma brucei EATRO 1125.</title>
        <authorList>
            <person name="Cross G.A."/>
        </authorList>
    </citation>
    <scope>NUCLEOTIDE SEQUENCE</scope>
    <source>
        <strain evidence="3">EATRO 1125</strain>
    </source>
</reference>
<accession>A0A1J0RCP5</accession>